<evidence type="ECO:0000259" key="3">
    <source>
        <dbReference type="Pfam" id="PF01979"/>
    </source>
</evidence>
<dbReference type="GO" id="GO:0016810">
    <property type="term" value="F:hydrolase activity, acting on carbon-nitrogen (but not peptide) bonds"/>
    <property type="evidence" value="ECO:0007669"/>
    <property type="project" value="InterPro"/>
</dbReference>
<dbReference type="Gene3D" id="2.30.40.10">
    <property type="entry name" value="Urease, subunit C, domain 1"/>
    <property type="match status" value="1"/>
</dbReference>
<accession>K8EAW5</accession>
<dbReference type="eggNOG" id="KOG3968">
    <property type="taxonomic scope" value="Eukaryota"/>
</dbReference>
<dbReference type="InterPro" id="IPR006680">
    <property type="entry name" value="Amidohydro-rel"/>
</dbReference>
<dbReference type="STRING" id="41875.K8EAW5"/>
<organism evidence="4 5">
    <name type="scientific">Bathycoccus prasinos</name>
    <dbReference type="NCBI Taxonomy" id="41875"/>
    <lineage>
        <taxon>Eukaryota</taxon>
        <taxon>Viridiplantae</taxon>
        <taxon>Chlorophyta</taxon>
        <taxon>Mamiellophyceae</taxon>
        <taxon>Mamiellales</taxon>
        <taxon>Bathycoccaceae</taxon>
        <taxon>Bathycoccus</taxon>
    </lineage>
</organism>
<evidence type="ECO:0000256" key="1">
    <source>
        <dbReference type="ARBA" id="ARBA00022801"/>
    </source>
</evidence>
<dbReference type="InterPro" id="IPR050287">
    <property type="entry name" value="MTA/SAH_deaminase"/>
</dbReference>
<keyword evidence="1" id="KW-0378">Hydrolase</keyword>
<dbReference type="GeneID" id="19017282"/>
<gene>
    <name evidence="4" type="ORF">Bathy02g01680</name>
</gene>
<dbReference type="PANTHER" id="PTHR43794">
    <property type="entry name" value="AMINOHYDROLASE SSNA-RELATED"/>
    <property type="match status" value="1"/>
</dbReference>
<dbReference type="Pfam" id="PF01979">
    <property type="entry name" value="Amidohydro_1"/>
    <property type="match status" value="1"/>
</dbReference>
<feature type="region of interest" description="Disordered" evidence="2">
    <location>
        <begin position="573"/>
        <end position="603"/>
    </location>
</feature>
<evidence type="ECO:0000313" key="4">
    <source>
        <dbReference type="EMBL" id="CCO14911.1"/>
    </source>
</evidence>
<dbReference type="OrthoDB" id="194468at2759"/>
<dbReference type="Gene3D" id="3.20.20.140">
    <property type="entry name" value="Metal-dependent hydrolases"/>
    <property type="match status" value="1"/>
</dbReference>
<proteinExistence type="predicted"/>
<dbReference type="KEGG" id="bpg:Bathy02g01680"/>
<dbReference type="SUPFAM" id="SSF51338">
    <property type="entry name" value="Composite domain of metallo-dependent hydrolases"/>
    <property type="match status" value="1"/>
</dbReference>
<dbReference type="EMBL" id="FO082277">
    <property type="protein sequence ID" value="CCO14911.1"/>
    <property type="molecule type" value="Genomic_DNA"/>
</dbReference>
<dbReference type="Proteomes" id="UP000198341">
    <property type="component" value="Chromosome 2"/>
</dbReference>
<dbReference type="SUPFAM" id="SSF51556">
    <property type="entry name" value="Metallo-dependent hydrolases"/>
    <property type="match status" value="1"/>
</dbReference>
<dbReference type="InterPro" id="IPR032466">
    <property type="entry name" value="Metal_Hydrolase"/>
</dbReference>
<protein>
    <submittedName>
        <fullName evidence="4">Amidohydrolase</fullName>
    </submittedName>
</protein>
<feature type="compositionally biased region" description="Polar residues" evidence="2">
    <location>
        <begin position="592"/>
        <end position="603"/>
    </location>
</feature>
<name>K8EAW5_9CHLO</name>
<evidence type="ECO:0000256" key="2">
    <source>
        <dbReference type="SAM" id="MobiDB-lite"/>
    </source>
</evidence>
<dbReference type="AlphaFoldDB" id="K8EAW5"/>
<reference evidence="4 5" key="1">
    <citation type="submission" date="2011-10" db="EMBL/GenBank/DDBJ databases">
        <authorList>
            <person name="Genoscope - CEA"/>
        </authorList>
    </citation>
    <scope>NUCLEOTIDE SEQUENCE [LARGE SCALE GENOMIC DNA]</scope>
    <source>
        <strain evidence="4 5">RCC 1105</strain>
    </source>
</reference>
<dbReference type="RefSeq" id="XP_007514671.1">
    <property type="nucleotide sequence ID" value="XM_007514609.1"/>
</dbReference>
<sequence>MTSTRVAKGVSNADFVSVACPEKNNDDVEIETFFVLIENVLLPSAEEDGKYSRKDVVLDARVGKIVQMTEAFHASAFFREYGSQRIEKIDGTEKMITPGLVNGHTHSVEHWLRGAIPPLPLEMWLFQLVFNEPRGAPGGWFKEKSWMETPAAMVAISALLCGIETLMSGSTVVMDHLFVRHIEDVEAAVTAYKALGIRCFIAPMLDDEATFKHNYCPLARDAKERLAFCKGCGCCGGLDPKTGCFRTEKSASDPKKREEMLQLWEEAVQKFHDPENGVNICIGPVTCFGATFEMLKGAADLRKKYGLCGHIHLLETRTQALQSKQFLNENGCEGSSVKLLEKTGFLDSPGTSLAHGVWLTDEECEIVRRTDATIVHNPLSNLRLGSGVAPLRRYKNNGVKVCLGADGSCSSDGQDMLEVVKIANFLPCVETAEYRDWPSPRETYLKLGCENGYHSINLGDKGGKIREGMLADVCLWDLTALALLPKTDPLGLLARGSRTQNKAAGSVLAESWVNGKRVVRAGEIVGCDVEALRKVLADAQNYVHETEGLSMEPAANDASRRAENEYRAALGLPVDNDKYVPSGPPPEPVDFSQDTTLFDSTLR</sequence>
<dbReference type="InterPro" id="IPR011059">
    <property type="entry name" value="Metal-dep_hydrolase_composite"/>
</dbReference>
<evidence type="ECO:0000313" key="5">
    <source>
        <dbReference type="Proteomes" id="UP000198341"/>
    </source>
</evidence>
<dbReference type="PANTHER" id="PTHR43794:SF11">
    <property type="entry name" value="AMIDOHYDROLASE-RELATED DOMAIN-CONTAINING PROTEIN"/>
    <property type="match status" value="1"/>
</dbReference>
<keyword evidence="5" id="KW-1185">Reference proteome</keyword>
<feature type="domain" description="Amidohydrolase-related" evidence="3">
    <location>
        <begin position="95"/>
        <end position="484"/>
    </location>
</feature>